<evidence type="ECO:0000256" key="1">
    <source>
        <dbReference type="ARBA" id="ARBA00004141"/>
    </source>
</evidence>
<dbReference type="Proteomes" id="UP000308181">
    <property type="component" value="Unassembled WGS sequence"/>
</dbReference>
<dbReference type="Pfam" id="PF13727">
    <property type="entry name" value="CoA_binding_3"/>
    <property type="match status" value="1"/>
</dbReference>
<dbReference type="GO" id="GO:0016780">
    <property type="term" value="F:phosphotransferase activity, for other substituted phosphate groups"/>
    <property type="evidence" value="ECO:0007669"/>
    <property type="project" value="TreeGrafter"/>
</dbReference>
<comment type="subcellular location">
    <subcellularLocation>
        <location evidence="1">Membrane</location>
        <topology evidence="1">Multi-pass membrane protein</topology>
    </subcellularLocation>
</comment>
<feature type="domain" description="Bacterial sugar transferase" evidence="8">
    <location>
        <begin position="269"/>
        <end position="451"/>
    </location>
</feature>
<name>A0A4U1C0I2_9SPHI</name>
<keyword evidence="6 7" id="KW-0472">Membrane</keyword>
<sequence length="456" mass="53537">MIKKRTIFYILYNFLAGLLFLNTLSYLNYFNEALNLITIIKLGLLLSFLYGFTGSYNQIIRKSRFKELIRTINQSIIIILVYFIYTYSFKNSNLNDEPFISTIYIGFYHFLILYFFRLFYLTGIKRLLQERRIGFKTLLIGNNTKAIQIYEEISSLKKSLGFKFEGYIALEEKENKHFQPPLKNLGDIDHLLQIIKENAIEEVILAIETSEHHKLKAILDELEQTEVIINMVPDMYDIVSGFVKINYLFSIPLITLHSDKMPIWQRILKVLIDYLVSVFVLIILSPVFLIISAVIKLSSKGPIIYSQERIGKRGKPFHIYKFRTMYLDSEKTGPQLSKKDDKRITKFGLLLRKLRLDELPQFFNVLKGEMAIVGPRPERQFYIDQIIKKAPHYHYLQKVLPGITSWGQVKFGYAENIDQMIKRLTFDIIYVENRSLALDFKIMIYTFVIILQGRGK</sequence>
<feature type="transmembrane region" description="Helical" evidence="7">
    <location>
        <begin position="270"/>
        <end position="295"/>
    </location>
</feature>
<dbReference type="OrthoDB" id="9808602at2"/>
<evidence type="ECO:0000256" key="4">
    <source>
        <dbReference type="ARBA" id="ARBA00022692"/>
    </source>
</evidence>
<evidence type="ECO:0000256" key="2">
    <source>
        <dbReference type="ARBA" id="ARBA00006464"/>
    </source>
</evidence>
<evidence type="ECO:0000259" key="8">
    <source>
        <dbReference type="Pfam" id="PF02397"/>
    </source>
</evidence>
<dbReference type="InterPro" id="IPR003362">
    <property type="entry name" value="Bact_transf"/>
</dbReference>
<keyword evidence="3 9" id="KW-0808">Transferase</keyword>
<protein>
    <submittedName>
        <fullName evidence="9">Sugar transferase</fullName>
    </submittedName>
</protein>
<dbReference type="EMBL" id="SWBP01000002">
    <property type="protein sequence ID" value="TKB99022.1"/>
    <property type="molecule type" value="Genomic_DNA"/>
</dbReference>
<accession>A0A4U1C0I2</accession>
<comment type="similarity">
    <text evidence="2">Belongs to the bacterial sugar transferase family.</text>
</comment>
<keyword evidence="5 7" id="KW-1133">Transmembrane helix</keyword>
<evidence type="ECO:0000313" key="10">
    <source>
        <dbReference type="Proteomes" id="UP000308181"/>
    </source>
</evidence>
<feature type="transmembrane region" description="Helical" evidence="7">
    <location>
        <begin position="68"/>
        <end position="87"/>
    </location>
</feature>
<evidence type="ECO:0000256" key="5">
    <source>
        <dbReference type="ARBA" id="ARBA00022989"/>
    </source>
</evidence>
<dbReference type="GO" id="GO:0016020">
    <property type="term" value="C:membrane"/>
    <property type="evidence" value="ECO:0007669"/>
    <property type="project" value="UniProtKB-SubCell"/>
</dbReference>
<keyword evidence="4 7" id="KW-0812">Transmembrane</keyword>
<evidence type="ECO:0000256" key="6">
    <source>
        <dbReference type="ARBA" id="ARBA00023136"/>
    </source>
</evidence>
<gene>
    <name evidence="9" type="ORF">FA046_07875</name>
</gene>
<dbReference type="PANTHER" id="PTHR30576:SF0">
    <property type="entry name" value="UNDECAPRENYL-PHOSPHATE N-ACETYLGALACTOSAMINYL 1-PHOSPHATE TRANSFERASE-RELATED"/>
    <property type="match status" value="1"/>
</dbReference>
<dbReference type="Gene3D" id="3.40.50.720">
    <property type="entry name" value="NAD(P)-binding Rossmann-like Domain"/>
    <property type="match status" value="1"/>
</dbReference>
<evidence type="ECO:0000313" key="9">
    <source>
        <dbReference type="EMBL" id="TKB99022.1"/>
    </source>
</evidence>
<feature type="transmembrane region" description="Helical" evidence="7">
    <location>
        <begin position="99"/>
        <end position="122"/>
    </location>
</feature>
<dbReference type="NCBIfam" id="TIGR03025">
    <property type="entry name" value="EPS_sugtrans"/>
    <property type="match status" value="1"/>
</dbReference>
<proteinExistence type="inferred from homology"/>
<feature type="transmembrane region" description="Helical" evidence="7">
    <location>
        <begin position="7"/>
        <end position="27"/>
    </location>
</feature>
<organism evidence="9 10">
    <name type="scientific">Pedobacter cryophilus</name>
    <dbReference type="NCBI Taxonomy" id="2571271"/>
    <lineage>
        <taxon>Bacteria</taxon>
        <taxon>Pseudomonadati</taxon>
        <taxon>Bacteroidota</taxon>
        <taxon>Sphingobacteriia</taxon>
        <taxon>Sphingobacteriales</taxon>
        <taxon>Sphingobacteriaceae</taxon>
        <taxon>Pedobacter</taxon>
    </lineage>
</organism>
<feature type="transmembrane region" description="Helical" evidence="7">
    <location>
        <begin position="33"/>
        <end position="56"/>
    </location>
</feature>
<dbReference type="InterPro" id="IPR017475">
    <property type="entry name" value="EPS_sugar_tfrase"/>
</dbReference>
<dbReference type="Pfam" id="PF02397">
    <property type="entry name" value="Bac_transf"/>
    <property type="match status" value="1"/>
</dbReference>
<dbReference type="PANTHER" id="PTHR30576">
    <property type="entry name" value="COLANIC BIOSYNTHESIS UDP-GLUCOSE LIPID CARRIER TRANSFERASE"/>
    <property type="match status" value="1"/>
</dbReference>
<evidence type="ECO:0000256" key="3">
    <source>
        <dbReference type="ARBA" id="ARBA00022679"/>
    </source>
</evidence>
<comment type="caution">
    <text evidence="9">The sequence shown here is derived from an EMBL/GenBank/DDBJ whole genome shotgun (WGS) entry which is preliminary data.</text>
</comment>
<evidence type="ECO:0000256" key="7">
    <source>
        <dbReference type="SAM" id="Phobius"/>
    </source>
</evidence>
<reference evidence="9 10" key="1">
    <citation type="submission" date="2019-04" db="EMBL/GenBank/DDBJ databases">
        <title>Pedobacter sp. AR-3-17 sp. nov., isolated from Arctic soil.</title>
        <authorList>
            <person name="Dahal R.H."/>
            <person name="Kim D.-U."/>
        </authorList>
    </citation>
    <scope>NUCLEOTIDE SEQUENCE [LARGE SCALE GENOMIC DNA]</scope>
    <source>
        <strain evidence="9 10">AR-3-17</strain>
    </source>
</reference>
<keyword evidence="10" id="KW-1185">Reference proteome</keyword>
<dbReference type="AlphaFoldDB" id="A0A4U1C0I2"/>
<dbReference type="RefSeq" id="WP_136825833.1">
    <property type="nucleotide sequence ID" value="NZ_SWBP01000002.1"/>
</dbReference>